<feature type="repeat" description="TPR" evidence="3">
    <location>
        <begin position="91"/>
        <end position="124"/>
    </location>
</feature>
<comment type="caution">
    <text evidence="6">The sequence shown here is derived from an EMBL/GenBank/DDBJ whole genome shotgun (WGS) entry which is preliminary data.</text>
</comment>
<evidence type="ECO:0000313" key="7">
    <source>
        <dbReference type="Proteomes" id="UP000725649"/>
    </source>
</evidence>
<proteinExistence type="predicted"/>
<evidence type="ECO:0000256" key="4">
    <source>
        <dbReference type="SAM" id="MobiDB-lite"/>
    </source>
</evidence>
<organism evidence="6 7">
    <name type="scientific">Candidatus Avelusimicrobium gallicola</name>
    <dbReference type="NCBI Taxonomy" id="2562704"/>
    <lineage>
        <taxon>Bacteria</taxon>
        <taxon>Pseudomonadati</taxon>
        <taxon>Elusimicrobiota</taxon>
        <taxon>Elusimicrobia</taxon>
        <taxon>Elusimicrobiales</taxon>
        <taxon>Elusimicrobiaceae</taxon>
        <taxon>Candidatus Avelusimicrobium</taxon>
    </lineage>
</organism>
<feature type="signal peptide" evidence="5">
    <location>
        <begin position="1"/>
        <end position="20"/>
    </location>
</feature>
<protein>
    <submittedName>
        <fullName evidence="6">Tetratricopeptide repeat protein</fullName>
    </submittedName>
</protein>
<dbReference type="InterPro" id="IPR019734">
    <property type="entry name" value="TPR_rpt"/>
</dbReference>
<name>A0A928DSL3_9BACT</name>
<feature type="chain" id="PRO_5036721454" evidence="5">
    <location>
        <begin position="21"/>
        <end position="216"/>
    </location>
</feature>
<dbReference type="PROSITE" id="PS50005">
    <property type="entry name" value="TPR"/>
    <property type="match status" value="1"/>
</dbReference>
<dbReference type="Proteomes" id="UP000725649">
    <property type="component" value="Unassembled WGS sequence"/>
</dbReference>
<evidence type="ECO:0000256" key="5">
    <source>
        <dbReference type="SAM" id="SignalP"/>
    </source>
</evidence>
<evidence type="ECO:0000256" key="2">
    <source>
        <dbReference type="ARBA" id="ARBA00022803"/>
    </source>
</evidence>
<keyword evidence="5" id="KW-0732">Signal</keyword>
<dbReference type="Pfam" id="PF14559">
    <property type="entry name" value="TPR_19"/>
    <property type="match status" value="1"/>
</dbReference>
<keyword evidence="2 3" id="KW-0802">TPR repeat</keyword>
<dbReference type="SMART" id="SM00028">
    <property type="entry name" value="TPR"/>
    <property type="match status" value="3"/>
</dbReference>
<dbReference type="InterPro" id="IPR011990">
    <property type="entry name" value="TPR-like_helical_dom_sf"/>
</dbReference>
<accession>A0A928DSL3</accession>
<sequence>MSMKSPLILFVLLLSLPLQAGVRGELRKGGNLYEDKKYGQALSTYNNILKNEPQNEEAVFGAGAAAYRLKDYSSAQAAFTQAAEKEGDLQQDALFNLGNTYYRAGNMEKAKQSYRQAIVKNPKDKEAVHNLQLILQEQKNQNNKDRQNNQNNSADNQNNSGADAAQQNNEQNNQNDSQSQQQKDAAERVMQMARESEYKKPTASAPAQNHTVEKDW</sequence>
<dbReference type="EMBL" id="SUVG01000005">
    <property type="protein sequence ID" value="MBE6421444.1"/>
    <property type="molecule type" value="Genomic_DNA"/>
</dbReference>
<evidence type="ECO:0000313" key="6">
    <source>
        <dbReference type="EMBL" id="MBE6421444.1"/>
    </source>
</evidence>
<dbReference type="Pfam" id="PF00515">
    <property type="entry name" value="TPR_1"/>
    <property type="match status" value="1"/>
</dbReference>
<reference evidence="6" key="1">
    <citation type="submission" date="2019-04" db="EMBL/GenBank/DDBJ databases">
        <title>Evolution of Biomass-Degrading Anaerobic Consortia Revealed by Metagenomics.</title>
        <authorList>
            <person name="Peng X."/>
        </authorList>
    </citation>
    <scope>NUCLEOTIDE SEQUENCE</scope>
    <source>
        <strain evidence="6">SIG66</strain>
    </source>
</reference>
<dbReference type="PANTHER" id="PTHR44943">
    <property type="entry name" value="CELLULOSE SYNTHASE OPERON PROTEIN C"/>
    <property type="match status" value="1"/>
</dbReference>
<gene>
    <name evidence="6" type="ORF">E7027_04865</name>
</gene>
<feature type="region of interest" description="Disordered" evidence="4">
    <location>
        <begin position="139"/>
        <end position="216"/>
    </location>
</feature>
<dbReference type="AlphaFoldDB" id="A0A928DSL3"/>
<evidence type="ECO:0000256" key="3">
    <source>
        <dbReference type="PROSITE-ProRule" id="PRU00339"/>
    </source>
</evidence>
<evidence type="ECO:0000256" key="1">
    <source>
        <dbReference type="ARBA" id="ARBA00022737"/>
    </source>
</evidence>
<dbReference type="PROSITE" id="PS50293">
    <property type="entry name" value="TPR_REGION"/>
    <property type="match status" value="1"/>
</dbReference>
<dbReference type="SUPFAM" id="SSF48452">
    <property type="entry name" value="TPR-like"/>
    <property type="match status" value="1"/>
</dbReference>
<dbReference type="InterPro" id="IPR051685">
    <property type="entry name" value="Ycf3/AcsC/BcsC/TPR_MFPF"/>
</dbReference>
<dbReference type="Gene3D" id="1.25.40.10">
    <property type="entry name" value="Tetratricopeptide repeat domain"/>
    <property type="match status" value="2"/>
</dbReference>
<feature type="compositionally biased region" description="Low complexity" evidence="4">
    <location>
        <begin position="148"/>
        <end position="183"/>
    </location>
</feature>
<keyword evidence="1" id="KW-0677">Repeat</keyword>
<dbReference type="PANTHER" id="PTHR44943:SF8">
    <property type="entry name" value="TPR REPEAT-CONTAINING PROTEIN MJ0263"/>
    <property type="match status" value="1"/>
</dbReference>